<dbReference type="KEGG" id="gfe:Gferi_22165"/>
<protein>
    <submittedName>
        <fullName evidence="3">Peptidase M56, BlaR1</fullName>
    </submittedName>
</protein>
<dbReference type="PANTHER" id="PTHR34978:SF3">
    <property type="entry name" value="SLR0241 PROTEIN"/>
    <property type="match status" value="1"/>
</dbReference>
<feature type="transmembrane region" description="Helical" evidence="1">
    <location>
        <begin position="99"/>
        <end position="118"/>
    </location>
</feature>
<gene>
    <name evidence="3" type="ORF">Gferi_22165</name>
</gene>
<keyword evidence="4" id="KW-1185">Reference proteome</keyword>
<reference evidence="3 4" key="1">
    <citation type="submission" date="2016-09" db="EMBL/GenBank/DDBJ databases">
        <title>Genomic analysis reveals versatility of anaerobic energy metabolism of Geosporobacter ferrireducens IRF9 of phylum Firmicutes.</title>
        <authorList>
            <person name="Kim S.-J."/>
        </authorList>
    </citation>
    <scope>NUCLEOTIDE SEQUENCE [LARGE SCALE GENOMIC DNA]</scope>
    <source>
        <strain evidence="3 4">IRF9</strain>
    </source>
</reference>
<dbReference type="AlphaFoldDB" id="A0A1D8GM62"/>
<dbReference type="Proteomes" id="UP000095743">
    <property type="component" value="Chromosome"/>
</dbReference>
<dbReference type="InterPro" id="IPR008756">
    <property type="entry name" value="Peptidase_M56"/>
</dbReference>
<dbReference type="Pfam" id="PF05569">
    <property type="entry name" value="Peptidase_M56"/>
    <property type="match status" value="1"/>
</dbReference>
<proteinExistence type="predicted"/>
<dbReference type="CDD" id="cd07341">
    <property type="entry name" value="M56_BlaR1_MecR1_like"/>
    <property type="match status" value="1"/>
</dbReference>
<dbReference type="EMBL" id="CP017269">
    <property type="protein sequence ID" value="AOT72007.1"/>
    <property type="molecule type" value="Genomic_DNA"/>
</dbReference>
<feature type="transmembrane region" description="Helical" evidence="1">
    <location>
        <begin position="6"/>
        <end position="24"/>
    </location>
</feature>
<feature type="transmembrane region" description="Helical" evidence="1">
    <location>
        <begin position="204"/>
        <end position="226"/>
    </location>
</feature>
<feature type="domain" description="Peptidase M56" evidence="2">
    <location>
        <begin position="2"/>
        <end position="281"/>
    </location>
</feature>
<keyword evidence="1" id="KW-0812">Transmembrane</keyword>
<evidence type="ECO:0000313" key="4">
    <source>
        <dbReference type="Proteomes" id="UP000095743"/>
    </source>
</evidence>
<sequence>MNVLQMSVSAGILIFVIVIIRMLAMNKLPKTTFIVLWGIALFRLIIPFSIPSKFSIYHLINRMGEQLVRKAGAANSNEARVLIYHMEAAYKPLQIEAMMILWIAGAVFLTVFFAGSFYKSYSEIRTALPMKGNALIENWLREQKVNRPISILVSDQVTTPLTCGIIKPKIILPKVMDCSNEIQLRYILTHELIHIKRLDALWKLLLVTALCLHWFNPMVWILYVFMNRDLEIACDEKVIKVLGEDTKSQYALSLIQMAECRSRLTPFYSSFSKNATEERIVSIMKFKKTSLFSLVLALIFVVGATLVFAEGTVTKALHIYGVIQTDSGKFNFILDEKGMITVKDEGGNIVSTTTIDSDGNAILTDGSGEIIRTLQLNIPKEFQGKGVRVYTTEILAEKAEPGVRIGISKGARMVKYITEVVGKGVVTVKDAEGIAIATGTADKNGKAILTDDNGVAIGNATVNGGKVMKLIVNLDGMSNKNTGLFEND</sequence>
<evidence type="ECO:0000259" key="2">
    <source>
        <dbReference type="Pfam" id="PF05569"/>
    </source>
</evidence>
<dbReference type="PANTHER" id="PTHR34978">
    <property type="entry name" value="POSSIBLE SENSOR-TRANSDUCER PROTEIN BLAR"/>
    <property type="match status" value="1"/>
</dbReference>
<dbReference type="STRING" id="1424294.Gferi_22165"/>
<dbReference type="OrthoDB" id="9804799at2"/>
<name>A0A1D8GM62_9FIRM</name>
<evidence type="ECO:0000256" key="1">
    <source>
        <dbReference type="SAM" id="Phobius"/>
    </source>
</evidence>
<feature type="transmembrane region" description="Helical" evidence="1">
    <location>
        <begin position="291"/>
        <end position="309"/>
    </location>
</feature>
<evidence type="ECO:0000313" key="3">
    <source>
        <dbReference type="EMBL" id="AOT72007.1"/>
    </source>
</evidence>
<accession>A0A1D8GM62</accession>
<dbReference type="InterPro" id="IPR052173">
    <property type="entry name" value="Beta-lactam_resp_regulator"/>
</dbReference>
<organism evidence="3 4">
    <name type="scientific">Geosporobacter ferrireducens</name>
    <dbReference type="NCBI Taxonomy" id="1424294"/>
    <lineage>
        <taxon>Bacteria</taxon>
        <taxon>Bacillati</taxon>
        <taxon>Bacillota</taxon>
        <taxon>Clostridia</taxon>
        <taxon>Peptostreptococcales</taxon>
        <taxon>Thermotaleaceae</taxon>
        <taxon>Geosporobacter</taxon>
    </lineage>
</organism>
<keyword evidence="1" id="KW-0472">Membrane</keyword>
<dbReference type="RefSeq" id="WP_069980322.1">
    <property type="nucleotide sequence ID" value="NZ_CP017269.1"/>
</dbReference>
<keyword evidence="1" id="KW-1133">Transmembrane helix</keyword>
<feature type="transmembrane region" description="Helical" evidence="1">
    <location>
        <begin position="31"/>
        <end position="50"/>
    </location>
</feature>